<evidence type="ECO:0000313" key="1">
    <source>
        <dbReference type="EMBL" id="CAG8821388.1"/>
    </source>
</evidence>
<dbReference type="Proteomes" id="UP000789759">
    <property type="component" value="Unassembled WGS sequence"/>
</dbReference>
<sequence>LVRKAIWSAVEIDGESLYYLKRILNDWFTEEQRLAYISDNNKENFDISQSSIEISQTKDKKPITQNKYGKYGIIEHYIPT</sequence>
<protein>
    <submittedName>
        <fullName evidence="1">19320_t:CDS:1</fullName>
    </submittedName>
</protein>
<keyword evidence="2" id="KW-1185">Reference proteome</keyword>
<evidence type="ECO:0000313" key="2">
    <source>
        <dbReference type="Proteomes" id="UP000789759"/>
    </source>
</evidence>
<name>A0A9N9KCK7_9GLOM</name>
<gene>
    <name evidence="1" type="ORF">CPELLU_LOCUS19720</name>
</gene>
<accession>A0A9N9KCK7</accession>
<dbReference type="OrthoDB" id="2396460at2759"/>
<feature type="non-terminal residue" evidence="1">
    <location>
        <position position="1"/>
    </location>
</feature>
<feature type="non-terminal residue" evidence="1">
    <location>
        <position position="80"/>
    </location>
</feature>
<comment type="caution">
    <text evidence="1">The sequence shown here is derived from an EMBL/GenBank/DDBJ whole genome shotgun (WGS) entry which is preliminary data.</text>
</comment>
<dbReference type="AlphaFoldDB" id="A0A9N9KCK7"/>
<proteinExistence type="predicted"/>
<organism evidence="1 2">
    <name type="scientific">Cetraspora pellucida</name>
    <dbReference type="NCBI Taxonomy" id="1433469"/>
    <lineage>
        <taxon>Eukaryota</taxon>
        <taxon>Fungi</taxon>
        <taxon>Fungi incertae sedis</taxon>
        <taxon>Mucoromycota</taxon>
        <taxon>Glomeromycotina</taxon>
        <taxon>Glomeromycetes</taxon>
        <taxon>Diversisporales</taxon>
        <taxon>Gigasporaceae</taxon>
        <taxon>Cetraspora</taxon>
    </lineage>
</organism>
<reference evidence="1" key="1">
    <citation type="submission" date="2021-06" db="EMBL/GenBank/DDBJ databases">
        <authorList>
            <person name="Kallberg Y."/>
            <person name="Tangrot J."/>
            <person name="Rosling A."/>
        </authorList>
    </citation>
    <scope>NUCLEOTIDE SEQUENCE</scope>
    <source>
        <strain evidence="1">FL966</strain>
    </source>
</reference>
<dbReference type="EMBL" id="CAJVQA010050369">
    <property type="protein sequence ID" value="CAG8821388.1"/>
    <property type="molecule type" value="Genomic_DNA"/>
</dbReference>